<dbReference type="AlphaFoldDB" id="A0AAV5MSX5"/>
<protein>
    <submittedName>
        <fullName evidence="1">Uncharacterized protein</fullName>
    </submittedName>
</protein>
<evidence type="ECO:0000313" key="1">
    <source>
        <dbReference type="EMBL" id="GKV51933.1"/>
    </source>
</evidence>
<comment type="caution">
    <text evidence="1">The sequence shown here is derived from an EMBL/GenBank/DDBJ whole genome shotgun (WGS) entry which is preliminary data.</text>
</comment>
<name>A0AAV5MSX5_9ROSI</name>
<organism evidence="1 2">
    <name type="scientific">Rubroshorea leprosula</name>
    <dbReference type="NCBI Taxonomy" id="152421"/>
    <lineage>
        <taxon>Eukaryota</taxon>
        <taxon>Viridiplantae</taxon>
        <taxon>Streptophyta</taxon>
        <taxon>Embryophyta</taxon>
        <taxon>Tracheophyta</taxon>
        <taxon>Spermatophyta</taxon>
        <taxon>Magnoliopsida</taxon>
        <taxon>eudicotyledons</taxon>
        <taxon>Gunneridae</taxon>
        <taxon>Pentapetalae</taxon>
        <taxon>rosids</taxon>
        <taxon>malvids</taxon>
        <taxon>Malvales</taxon>
        <taxon>Dipterocarpaceae</taxon>
        <taxon>Rubroshorea</taxon>
    </lineage>
</organism>
<evidence type="ECO:0000313" key="2">
    <source>
        <dbReference type="Proteomes" id="UP001054252"/>
    </source>
</evidence>
<sequence>MVDSIMAFCSACTTIVKLTYSASGHDGEQSEIIFMRTRTSARIPLVSCLTDPFKKCPVLPNCNNYK</sequence>
<gene>
    <name evidence="1" type="ORF">SLEP1_g58546</name>
</gene>
<dbReference type="Proteomes" id="UP001054252">
    <property type="component" value="Unassembled WGS sequence"/>
</dbReference>
<reference evidence="1 2" key="1">
    <citation type="journal article" date="2021" name="Commun. Biol.">
        <title>The genome of Shorea leprosula (Dipterocarpaceae) highlights the ecological relevance of drought in aseasonal tropical rainforests.</title>
        <authorList>
            <person name="Ng K.K.S."/>
            <person name="Kobayashi M.J."/>
            <person name="Fawcett J.A."/>
            <person name="Hatakeyama M."/>
            <person name="Paape T."/>
            <person name="Ng C.H."/>
            <person name="Ang C.C."/>
            <person name="Tnah L.H."/>
            <person name="Lee C.T."/>
            <person name="Nishiyama T."/>
            <person name="Sese J."/>
            <person name="O'Brien M.J."/>
            <person name="Copetti D."/>
            <person name="Mohd Noor M.I."/>
            <person name="Ong R.C."/>
            <person name="Putra M."/>
            <person name="Sireger I.Z."/>
            <person name="Indrioko S."/>
            <person name="Kosugi Y."/>
            <person name="Izuno A."/>
            <person name="Isagi Y."/>
            <person name="Lee S.L."/>
            <person name="Shimizu K.K."/>
        </authorList>
    </citation>
    <scope>NUCLEOTIDE SEQUENCE [LARGE SCALE GENOMIC DNA]</scope>
    <source>
        <strain evidence="1">214</strain>
    </source>
</reference>
<proteinExistence type="predicted"/>
<keyword evidence="2" id="KW-1185">Reference proteome</keyword>
<accession>A0AAV5MSX5</accession>
<dbReference type="EMBL" id="BPVZ01000568">
    <property type="protein sequence ID" value="GKV51933.1"/>
    <property type="molecule type" value="Genomic_DNA"/>
</dbReference>